<dbReference type="InParanoid" id="F0XM43"/>
<name>F0XM43_GROCL</name>
<dbReference type="GO" id="GO:0019988">
    <property type="term" value="P:charged-tRNA amino acid modification"/>
    <property type="evidence" value="ECO:0007669"/>
    <property type="project" value="InterPro"/>
</dbReference>
<dbReference type="PIRSF" id="PIRSF007747">
    <property type="entry name" value="Ribosyl_Ptfrase"/>
    <property type="match status" value="1"/>
</dbReference>
<dbReference type="Pfam" id="PF04179">
    <property type="entry name" value="Init_tRNA_PT"/>
    <property type="match status" value="1"/>
</dbReference>
<dbReference type="PANTHER" id="PTHR31811">
    <property type="entry name" value="TRNA A64-2'-O-RIBOSYLPHOSPHATE TRANSFERASE"/>
    <property type="match status" value="1"/>
</dbReference>
<dbReference type="GeneID" id="25979338"/>
<feature type="domain" description="Rit1 N-terminal" evidence="2">
    <location>
        <begin position="27"/>
        <end position="299"/>
    </location>
</feature>
<evidence type="ECO:0000313" key="4">
    <source>
        <dbReference type="Proteomes" id="UP000007796"/>
    </source>
</evidence>
<dbReference type="HOGENOM" id="CLU_027654_1_1_1"/>
<dbReference type="AlphaFoldDB" id="F0XM43"/>
<dbReference type="PANTHER" id="PTHR31811:SF0">
    <property type="entry name" value="TRNA A64-2'-O-RIBOSYLPHOSPHATE TRANSFERASE"/>
    <property type="match status" value="1"/>
</dbReference>
<sequence>MSVSAVSDLIFSSDQANHNFARVLGDLRRARHSISHRLRSISRDAAFVPAVAARYPGLFLVANERCGSWYVPAGQAAASAYFKSTDGHTGQWSVSTRRLNLHLLGLSSLSSSISSPSSCSFILVDSTRRGKRMPDALSKTVPLWCCAVNRLVFGQPDAPLYTPPGVVSPSEHSQMLACLPAQTEALRRVGVLHDGPAWTARLNGRPLRPVWVTPDMPWPDIDALVATFTVVVCCTASRIPDGAVVDQDHDHDHTNYVQGAADDTENWAYGLTAKLFWNHRDELLATPEADLPARIEALVAAARQKEQPDAVTDGQTPITPITPFLSVGTPSLPTLYPACEIVFVRQVTAPSSWVRSPVRLEVGLGKQDKTASRNLRHALPQICAFVSAYLNRTDSHAHVGVACDSGRDLSVGTALALLCACFDADGQPGRPDTRPAVFTKDAIRLRLGRIMTAMPQANPSRTTLQSVNSFLMG</sequence>
<dbReference type="Pfam" id="PF17184">
    <property type="entry name" value="Rit1_C"/>
    <property type="match status" value="1"/>
</dbReference>
<dbReference type="OrthoDB" id="45256at2759"/>
<evidence type="ECO:0000259" key="1">
    <source>
        <dbReference type="Pfam" id="PF04179"/>
    </source>
</evidence>
<dbReference type="EMBL" id="GL629794">
    <property type="protein sequence ID" value="EFX01017.1"/>
    <property type="molecule type" value="Genomic_DNA"/>
</dbReference>
<dbReference type="eggNOG" id="KOG2634">
    <property type="taxonomic scope" value="Eukaryota"/>
</dbReference>
<dbReference type="InterPro" id="IPR007306">
    <property type="entry name" value="Rit1"/>
</dbReference>
<proteinExistence type="predicted"/>
<protein>
    <submittedName>
        <fullName evidence="3">tRNA a64-2-o-ribosylphosphate transferase</fullName>
    </submittedName>
</protein>
<gene>
    <name evidence="3" type="ORF">CMQ_5959</name>
</gene>
<dbReference type="GO" id="GO:0043399">
    <property type="term" value="F:tRNA adenosine(64)-2'-O-ribosylphosphate transferase activity"/>
    <property type="evidence" value="ECO:0007669"/>
    <property type="project" value="InterPro"/>
</dbReference>
<feature type="domain" description="Rit1 DUSP-like" evidence="1">
    <location>
        <begin position="360"/>
        <end position="471"/>
    </location>
</feature>
<dbReference type="GO" id="GO:0005737">
    <property type="term" value="C:cytoplasm"/>
    <property type="evidence" value="ECO:0007669"/>
    <property type="project" value="TreeGrafter"/>
</dbReference>
<accession>F0XM43</accession>
<keyword evidence="4" id="KW-1185">Reference proteome</keyword>
<dbReference type="STRING" id="655863.F0XM43"/>
<dbReference type="InterPro" id="IPR033449">
    <property type="entry name" value="Rit1_N"/>
</dbReference>
<keyword evidence="3" id="KW-0808">Transferase</keyword>
<evidence type="ECO:0000259" key="2">
    <source>
        <dbReference type="Pfam" id="PF17184"/>
    </source>
</evidence>
<evidence type="ECO:0000313" key="3">
    <source>
        <dbReference type="EMBL" id="EFX01017.1"/>
    </source>
</evidence>
<dbReference type="Proteomes" id="UP000007796">
    <property type="component" value="Unassembled WGS sequence"/>
</dbReference>
<dbReference type="InterPro" id="IPR033421">
    <property type="entry name" value="Rit1_DUSP-like"/>
</dbReference>
<dbReference type="FunCoup" id="F0XM43">
    <property type="interactions" value="45"/>
</dbReference>
<dbReference type="RefSeq" id="XP_014170499.1">
    <property type="nucleotide sequence ID" value="XM_014315024.1"/>
</dbReference>
<reference evidence="3 4" key="1">
    <citation type="journal article" date="2011" name="Proc. Natl. Acad. Sci. U.S.A.">
        <title>Genome and transcriptome analyses of the mountain pine beetle-fungal symbiont Grosmannia clavigera, a lodgepole pine pathogen.</title>
        <authorList>
            <person name="DiGuistini S."/>
            <person name="Wang Y."/>
            <person name="Liao N.Y."/>
            <person name="Taylor G."/>
            <person name="Tanguay P."/>
            <person name="Feau N."/>
            <person name="Henrissat B."/>
            <person name="Chan S.K."/>
            <person name="Hesse-Orce U."/>
            <person name="Alamouti S.M."/>
            <person name="Tsui C.K.M."/>
            <person name="Docking R.T."/>
            <person name="Levasseur A."/>
            <person name="Haridas S."/>
            <person name="Robertson G."/>
            <person name="Birol I."/>
            <person name="Holt R.A."/>
            <person name="Marra M.A."/>
            <person name="Hamelin R.C."/>
            <person name="Hirst M."/>
            <person name="Jones S.J.M."/>
            <person name="Bohlmann J."/>
            <person name="Breuil C."/>
        </authorList>
    </citation>
    <scope>NUCLEOTIDE SEQUENCE [LARGE SCALE GENOMIC DNA]</scope>
    <source>
        <strain evidence="4">kw1407 / UAMH 11150</strain>
    </source>
</reference>
<organism evidence="4">
    <name type="scientific">Grosmannia clavigera (strain kw1407 / UAMH 11150)</name>
    <name type="common">Blue stain fungus</name>
    <name type="synonym">Graphiocladiella clavigera</name>
    <dbReference type="NCBI Taxonomy" id="655863"/>
    <lineage>
        <taxon>Eukaryota</taxon>
        <taxon>Fungi</taxon>
        <taxon>Dikarya</taxon>
        <taxon>Ascomycota</taxon>
        <taxon>Pezizomycotina</taxon>
        <taxon>Sordariomycetes</taxon>
        <taxon>Sordariomycetidae</taxon>
        <taxon>Ophiostomatales</taxon>
        <taxon>Ophiostomataceae</taxon>
        <taxon>Leptographium</taxon>
    </lineage>
</organism>